<organism evidence="2">
    <name type="scientific">Candidatus Kentrum sp. TUN</name>
    <dbReference type="NCBI Taxonomy" id="2126343"/>
    <lineage>
        <taxon>Bacteria</taxon>
        <taxon>Pseudomonadati</taxon>
        <taxon>Pseudomonadota</taxon>
        <taxon>Gammaproteobacteria</taxon>
        <taxon>Candidatus Kentrum</taxon>
    </lineage>
</organism>
<dbReference type="AlphaFoldDB" id="A0A451AML3"/>
<gene>
    <name evidence="2" type="ORF">BECKTUN1418E_GA0071001_11399</name>
    <name evidence="1" type="ORF">BECKTUN1418F_GA0071002_113910</name>
</gene>
<dbReference type="EMBL" id="CAADFV010000139">
    <property type="protein sequence ID" value="VFK67274.1"/>
    <property type="molecule type" value="Genomic_DNA"/>
</dbReference>
<protein>
    <submittedName>
        <fullName evidence="2">Uncharacterized protein</fullName>
    </submittedName>
</protein>
<dbReference type="EMBL" id="CAADFY010000139">
    <property type="protein sequence ID" value="VFK58256.1"/>
    <property type="molecule type" value="Genomic_DNA"/>
</dbReference>
<evidence type="ECO:0000313" key="2">
    <source>
        <dbReference type="EMBL" id="VFK67274.1"/>
    </source>
</evidence>
<evidence type="ECO:0000313" key="1">
    <source>
        <dbReference type="EMBL" id="VFK58256.1"/>
    </source>
</evidence>
<proteinExistence type="predicted"/>
<name>A0A451AML3_9GAMM</name>
<accession>A0A451AML3</accession>
<sequence length="106" mass="12311">MRKLSERAYQVFGDARYQHLSTISNGHLYNLRRSTTYQRIRGHVDKTHTVKITIGERRKPHPDGRLGFLRVDSVHQGDLDGIKGLYLINLVVKEPNLTRQLIHDHS</sequence>
<reference evidence="2" key="1">
    <citation type="submission" date="2019-02" db="EMBL/GenBank/DDBJ databases">
        <authorList>
            <person name="Gruber-Vodicka R. H."/>
            <person name="Seah K. B. B."/>
        </authorList>
    </citation>
    <scope>NUCLEOTIDE SEQUENCE</scope>
    <source>
        <strain evidence="2">BECK_BY2</strain>
        <strain evidence="1">BECK_BY3</strain>
    </source>
</reference>